<feature type="domain" description="MARVEL" evidence="7">
    <location>
        <begin position="9"/>
        <end position="146"/>
    </location>
</feature>
<protein>
    <recommendedName>
        <fullName evidence="7">MARVEL domain-containing protein</fullName>
    </recommendedName>
</protein>
<accession>A0ABD6F2B6</accession>
<dbReference type="PROSITE" id="PS51225">
    <property type="entry name" value="MARVEL"/>
    <property type="match status" value="1"/>
</dbReference>
<reference evidence="8 9" key="1">
    <citation type="submission" date="2024-08" db="EMBL/GenBank/DDBJ databases">
        <title>Gnathostoma spinigerum genome.</title>
        <authorList>
            <person name="Gonzalez-Bertolin B."/>
            <person name="Monzon S."/>
            <person name="Zaballos A."/>
            <person name="Jimenez P."/>
            <person name="Dekumyoy P."/>
            <person name="Varona S."/>
            <person name="Cuesta I."/>
            <person name="Sumanam S."/>
            <person name="Adisakwattana P."/>
            <person name="Gasser R.B."/>
            <person name="Hernandez-Gonzalez A."/>
            <person name="Young N.D."/>
            <person name="Perteguer M.J."/>
        </authorList>
    </citation>
    <scope>NUCLEOTIDE SEQUENCE [LARGE SCALE GENOMIC DNA]</scope>
    <source>
        <strain evidence="8">AL3</strain>
        <tissue evidence="8">Liver</tissue>
    </source>
</reference>
<evidence type="ECO:0000256" key="4">
    <source>
        <dbReference type="ARBA" id="ARBA00023136"/>
    </source>
</evidence>
<proteinExistence type="predicted"/>
<evidence type="ECO:0000256" key="1">
    <source>
        <dbReference type="ARBA" id="ARBA00004141"/>
    </source>
</evidence>
<sequence length="196" mass="21685">MVELDLEFPKKWPFGLLKTAQWVACIILIINLFCLRYHWGGVSFVLFCAWTMLIVSLFSWIAHVIGWNRQTFMLGGAAFFIPFALTDFVYSAIFFLFFCISALICLVDMFASFPYTAGLIVGYFFATCFCLVLAAVCGYLAISLYRVAPNGFILGLRTTVISGDKAEQLQVGTSATTATPATQPNIFPPPKGPNPV</sequence>
<evidence type="ECO:0000256" key="3">
    <source>
        <dbReference type="ARBA" id="ARBA00022989"/>
    </source>
</evidence>
<evidence type="ECO:0000256" key="2">
    <source>
        <dbReference type="ARBA" id="ARBA00022692"/>
    </source>
</evidence>
<name>A0ABD6F2B6_9BILA</name>
<organism evidence="8 9">
    <name type="scientific">Gnathostoma spinigerum</name>
    <dbReference type="NCBI Taxonomy" id="75299"/>
    <lineage>
        <taxon>Eukaryota</taxon>
        <taxon>Metazoa</taxon>
        <taxon>Ecdysozoa</taxon>
        <taxon>Nematoda</taxon>
        <taxon>Chromadorea</taxon>
        <taxon>Rhabditida</taxon>
        <taxon>Spirurina</taxon>
        <taxon>Gnathostomatomorpha</taxon>
        <taxon>Gnathostomatoidea</taxon>
        <taxon>Gnathostomatidae</taxon>
        <taxon>Gnathostoma</taxon>
    </lineage>
</organism>
<feature type="transmembrane region" description="Helical" evidence="6">
    <location>
        <begin position="119"/>
        <end position="142"/>
    </location>
</feature>
<evidence type="ECO:0000256" key="6">
    <source>
        <dbReference type="SAM" id="Phobius"/>
    </source>
</evidence>
<feature type="transmembrane region" description="Helical" evidence="6">
    <location>
        <begin position="20"/>
        <end position="37"/>
    </location>
</feature>
<dbReference type="AlphaFoldDB" id="A0ABD6F2B6"/>
<comment type="subcellular location">
    <subcellularLocation>
        <location evidence="1">Membrane</location>
        <topology evidence="1">Multi-pass membrane protein</topology>
    </subcellularLocation>
</comment>
<keyword evidence="3 6" id="KW-1133">Transmembrane helix</keyword>
<evidence type="ECO:0000256" key="5">
    <source>
        <dbReference type="PROSITE-ProRule" id="PRU00581"/>
    </source>
</evidence>
<dbReference type="GO" id="GO:0016020">
    <property type="term" value="C:membrane"/>
    <property type="evidence" value="ECO:0007669"/>
    <property type="project" value="UniProtKB-SubCell"/>
</dbReference>
<gene>
    <name evidence="8" type="ORF">AB6A40_010752</name>
</gene>
<keyword evidence="9" id="KW-1185">Reference proteome</keyword>
<feature type="transmembrane region" description="Helical" evidence="6">
    <location>
        <begin position="88"/>
        <end position="107"/>
    </location>
</feature>
<evidence type="ECO:0000259" key="7">
    <source>
        <dbReference type="PROSITE" id="PS51225"/>
    </source>
</evidence>
<dbReference type="Proteomes" id="UP001608902">
    <property type="component" value="Unassembled WGS sequence"/>
</dbReference>
<keyword evidence="2 5" id="KW-0812">Transmembrane</keyword>
<evidence type="ECO:0000313" key="8">
    <source>
        <dbReference type="EMBL" id="MFH4984043.1"/>
    </source>
</evidence>
<comment type="caution">
    <text evidence="8">The sequence shown here is derived from an EMBL/GenBank/DDBJ whole genome shotgun (WGS) entry which is preliminary data.</text>
</comment>
<dbReference type="InterPro" id="IPR008253">
    <property type="entry name" value="Marvel"/>
</dbReference>
<dbReference type="EMBL" id="JBGFUD010014998">
    <property type="protein sequence ID" value="MFH4984043.1"/>
    <property type="molecule type" value="Genomic_DNA"/>
</dbReference>
<keyword evidence="4 5" id="KW-0472">Membrane</keyword>
<feature type="transmembrane region" description="Helical" evidence="6">
    <location>
        <begin position="44"/>
        <end position="68"/>
    </location>
</feature>
<evidence type="ECO:0000313" key="9">
    <source>
        <dbReference type="Proteomes" id="UP001608902"/>
    </source>
</evidence>